<feature type="transmembrane region" description="Helical" evidence="6">
    <location>
        <begin position="200"/>
        <end position="216"/>
    </location>
</feature>
<dbReference type="Proteomes" id="UP001651690">
    <property type="component" value="Unassembled WGS sequence"/>
</dbReference>
<organism evidence="8 9">
    <name type="scientific">Mycolicibacterium arenosum</name>
    <dbReference type="NCBI Taxonomy" id="2952157"/>
    <lineage>
        <taxon>Bacteria</taxon>
        <taxon>Bacillati</taxon>
        <taxon>Actinomycetota</taxon>
        <taxon>Actinomycetes</taxon>
        <taxon>Mycobacteriales</taxon>
        <taxon>Mycobacteriaceae</taxon>
        <taxon>Mycolicibacterium</taxon>
    </lineage>
</organism>
<evidence type="ECO:0000256" key="4">
    <source>
        <dbReference type="ARBA" id="ARBA00023136"/>
    </source>
</evidence>
<evidence type="ECO:0000313" key="9">
    <source>
        <dbReference type="Proteomes" id="UP001651690"/>
    </source>
</evidence>
<evidence type="ECO:0000256" key="3">
    <source>
        <dbReference type="ARBA" id="ARBA00022989"/>
    </source>
</evidence>
<feature type="transmembrane region" description="Helical" evidence="6">
    <location>
        <begin position="136"/>
        <end position="156"/>
    </location>
</feature>
<evidence type="ECO:0000256" key="6">
    <source>
        <dbReference type="SAM" id="Phobius"/>
    </source>
</evidence>
<feature type="domain" description="O-antigen ligase-related" evidence="7">
    <location>
        <begin position="206"/>
        <end position="353"/>
    </location>
</feature>
<evidence type="ECO:0000256" key="2">
    <source>
        <dbReference type="ARBA" id="ARBA00022692"/>
    </source>
</evidence>
<keyword evidence="2 6" id="KW-0812">Transmembrane</keyword>
<evidence type="ECO:0000256" key="1">
    <source>
        <dbReference type="ARBA" id="ARBA00004141"/>
    </source>
</evidence>
<dbReference type="PANTHER" id="PTHR37422:SF13">
    <property type="entry name" value="LIPOPOLYSACCHARIDE BIOSYNTHESIS PROTEIN PA4999-RELATED"/>
    <property type="match status" value="1"/>
</dbReference>
<feature type="transmembrane region" description="Helical" evidence="6">
    <location>
        <begin position="168"/>
        <end position="188"/>
    </location>
</feature>
<evidence type="ECO:0000313" key="8">
    <source>
        <dbReference type="EMBL" id="MCP9275302.1"/>
    </source>
</evidence>
<evidence type="ECO:0000256" key="5">
    <source>
        <dbReference type="SAM" id="MobiDB-lite"/>
    </source>
</evidence>
<dbReference type="InterPro" id="IPR051533">
    <property type="entry name" value="WaaL-like"/>
</dbReference>
<dbReference type="InterPro" id="IPR007016">
    <property type="entry name" value="O-antigen_ligase-rel_domated"/>
</dbReference>
<protein>
    <submittedName>
        <fullName evidence="8">O-antigen ligase family protein</fullName>
    </submittedName>
</protein>
<dbReference type="EMBL" id="JANDBD010000011">
    <property type="protein sequence ID" value="MCP9275302.1"/>
    <property type="molecule type" value="Genomic_DNA"/>
</dbReference>
<feature type="transmembrane region" description="Helical" evidence="6">
    <location>
        <begin position="20"/>
        <end position="41"/>
    </location>
</feature>
<feature type="transmembrane region" description="Helical" evidence="6">
    <location>
        <begin position="342"/>
        <end position="366"/>
    </location>
</feature>
<reference evidence="8 9" key="1">
    <citation type="submission" date="2022-06" db="EMBL/GenBank/DDBJ databases">
        <title>Mycolicibacterium sp. CAU 1645 isolated from seawater.</title>
        <authorList>
            <person name="Kim W."/>
        </authorList>
    </citation>
    <scope>NUCLEOTIDE SEQUENCE [LARGE SCALE GENOMIC DNA]</scope>
    <source>
        <strain evidence="8 9">CAU 1645</strain>
    </source>
</reference>
<feature type="transmembrane region" description="Helical" evidence="6">
    <location>
        <begin position="259"/>
        <end position="279"/>
    </location>
</feature>
<keyword evidence="8" id="KW-0436">Ligase</keyword>
<feature type="compositionally biased region" description="Basic residues" evidence="5">
    <location>
        <begin position="433"/>
        <end position="447"/>
    </location>
</feature>
<keyword evidence="3 6" id="KW-1133">Transmembrane helix</keyword>
<accession>A0ABT1M8Z9</accession>
<proteinExistence type="predicted"/>
<feature type="transmembrane region" description="Helical" evidence="6">
    <location>
        <begin position="222"/>
        <end position="238"/>
    </location>
</feature>
<sequence length="447" mass="47412">MVISATITGPQKQADPRWSLGAALAGLPLALIAVGPALVAGVNGRSLPVYASQIAVAVLVVHIGFSVIAQRSYGELPVTMRWLLVATALLAIPLIWSTDPGAGVLAYFNFASGTVGGIAIALVWKSMSEGYSWIDIGYIAFLIAGTAQLLVRYSGASSVNSLHQSSPMPWGVSSVVAGGLVVAALTVIARSASLVRYRKLVVTAGLVAIAVALLTLTRGAIIAAGVGAVVFLWARSAKHRPRQLRPGKAQPRKNDTKDGVRILLRVLALCVPVAVFIGIERATALRAQLDRQVHTNIDIRFEMYRLAWEEFLRNPLTGTGWASFREVSLDATGQSETFAHNLVVSMFQIGGLLSIPYLVALSFLAYRAMRHGGPYTAAVAAAIAISMTQPFFESTVCNLIVLPIALLAGVATTTSPEIGGCRTVVPPTGSTRTRLRPTRRKRRGLTS</sequence>
<comment type="caution">
    <text evidence="8">The sequence shown here is derived from an EMBL/GenBank/DDBJ whole genome shotgun (WGS) entry which is preliminary data.</text>
</comment>
<name>A0ABT1M8Z9_9MYCO</name>
<evidence type="ECO:0000259" key="7">
    <source>
        <dbReference type="Pfam" id="PF04932"/>
    </source>
</evidence>
<dbReference type="PANTHER" id="PTHR37422">
    <property type="entry name" value="TEICHURONIC ACID BIOSYNTHESIS PROTEIN TUAE"/>
    <property type="match status" value="1"/>
</dbReference>
<feature type="transmembrane region" description="Helical" evidence="6">
    <location>
        <begin position="80"/>
        <end position="98"/>
    </location>
</feature>
<keyword evidence="9" id="KW-1185">Reference proteome</keyword>
<feature type="transmembrane region" description="Helical" evidence="6">
    <location>
        <begin position="47"/>
        <end position="68"/>
    </location>
</feature>
<feature type="region of interest" description="Disordered" evidence="5">
    <location>
        <begin position="425"/>
        <end position="447"/>
    </location>
</feature>
<comment type="subcellular location">
    <subcellularLocation>
        <location evidence="1">Membrane</location>
        <topology evidence="1">Multi-pass membrane protein</topology>
    </subcellularLocation>
</comment>
<dbReference type="RefSeq" id="WP_255063121.1">
    <property type="nucleotide sequence ID" value="NZ_JANDBD010000011.1"/>
</dbReference>
<gene>
    <name evidence="8" type="ORF">NM203_24240</name>
</gene>
<keyword evidence="4 6" id="KW-0472">Membrane</keyword>
<dbReference type="GO" id="GO:0016874">
    <property type="term" value="F:ligase activity"/>
    <property type="evidence" value="ECO:0007669"/>
    <property type="project" value="UniProtKB-KW"/>
</dbReference>
<dbReference type="Pfam" id="PF04932">
    <property type="entry name" value="Wzy_C"/>
    <property type="match status" value="1"/>
</dbReference>
<feature type="transmembrane region" description="Helical" evidence="6">
    <location>
        <begin position="104"/>
        <end position="124"/>
    </location>
</feature>